<evidence type="ECO:0000256" key="1">
    <source>
        <dbReference type="SAM" id="MobiDB-lite"/>
    </source>
</evidence>
<accession>A0A7S2PRX1</accession>
<reference evidence="2" key="1">
    <citation type="submission" date="2021-01" db="EMBL/GenBank/DDBJ databases">
        <authorList>
            <person name="Corre E."/>
            <person name="Pelletier E."/>
            <person name="Niang G."/>
            <person name="Scheremetjew M."/>
            <person name="Finn R."/>
            <person name="Kale V."/>
            <person name="Holt S."/>
            <person name="Cochrane G."/>
            <person name="Meng A."/>
            <person name="Brown T."/>
            <person name="Cohen L."/>
        </authorList>
    </citation>
    <scope>NUCLEOTIDE SEQUENCE</scope>
    <source>
        <strain evidence="2">B650</strain>
    </source>
</reference>
<dbReference type="AlphaFoldDB" id="A0A7S2PRX1"/>
<protein>
    <recommendedName>
        <fullName evidence="3">GPN-loop GTPase 2</fullName>
    </recommendedName>
</protein>
<dbReference type="EMBL" id="HBGY01034328">
    <property type="protein sequence ID" value="CAD9615880.1"/>
    <property type="molecule type" value="Transcribed_RNA"/>
</dbReference>
<evidence type="ECO:0008006" key="3">
    <source>
        <dbReference type="Google" id="ProtNLM"/>
    </source>
</evidence>
<evidence type="ECO:0000313" key="2">
    <source>
        <dbReference type="EMBL" id="CAD9615880.1"/>
    </source>
</evidence>
<proteinExistence type="predicted"/>
<gene>
    <name evidence="2" type="ORF">LDAN0321_LOCUS21587</name>
</gene>
<sequence>MRELLDYLDDPAPGTNTNTNSSSEDGGVYSGHHCSSSWADDDEYQRARQKVRNGKFHRKHRKLHSELCDIIEDFSLVSFLPLNIQDAESVGRVVARIDKANGYVFGLNELKNQEKQSNNNVSHLFQCAAQADDGEWMFEQALSVQERYMDEALLGTTSAENSKQVSP</sequence>
<feature type="compositionally biased region" description="Polar residues" evidence="1">
    <location>
        <begin position="14"/>
        <end position="24"/>
    </location>
</feature>
<feature type="region of interest" description="Disordered" evidence="1">
    <location>
        <begin position="1"/>
        <end position="29"/>
    </location>
</feature>
<name>A0A7S2PRX1_9STRA</name>
<organism evidence="2">
    <name type="scientific">Leptocylindrus danicus</name>
    <dbReference type="NCBI Taxonomy" id="163516"/>
    <lineage>
        <taxon>Eukaryota</taxon>
        <taxon>Sar</taxon>
        <taxon>Stramenopiles</taxon>
        <taxon>Ochrophyta</taxon>
        <taxon>Bacillariophyta</taxon>
        <taxon>Coscinodiscophyceae</taxon>
        <taxon>Chaetocerotophycidae</taxon>
        <taxon>Leptocylindrales</taxon>
        <taxon>Leptocylindraceae</taxon>
        <taxon>Leptocylindrus</taxon>
    </lineage>
</organism>